<feature type="chain" id="PRO_5014572034" evidence="2">
    <location>
        <begin position="20"/>
        <end position="147"/>
    </location>
</feature>
<keyword evidence="3" id="KW-0472">Membrane</keyword>
<dbReference type="Proteomes" id="UP000002051">
    <property type="component" value="Unassembled WGS sequence"/>
</dbReference>
<gene>
    <name evidence="3" type="ordered locus">MTR_1g030380</name>
</gene>
<name>G7I8F8_MEDTR</name>
<evidence type="ECO:0000313" key="5">
    <source>
        <dbReference type="Proteomes" id="UP000002051"/>
    </source>
</evidence>
<evidence type="ECO:0000256" key="1">
    <source>
        <dbReference type="SAM" id="MobiDB-lite"/>
    </source>
</evidence>
<feature type="signal peptide" evidence="2">
    <location>
        <begin position="1"/>
        <end position="19"/>
    </location>
</feature>
<keyword evidence="2" id="KW-0732">Signal</keyword>
<sequence length="147" mass="16532">MTTVLCIFWFWVTVMVVTGDEGGGGGGRRERERSTNGRPSKGGVGRTARMRRRRGGLERVKGLKRRVCEITKIPYHIRVCTRVAKLMSFNLGIYPFGVIIQAFNANITIFDFLTSALGTSVNMTLKIRVKLCLFPLPYLGEFWCSPP</sequence>
<reference evidence="4" key="3">
    <citation type="submission" date="2015-04" db="UniProtKB">
        <authorList>
            <consortium name="EnsemblPlants"/>
        </authorList>
    </citation>
    <scope>IDENTIFICATION</scope>
    <source>
        <strain evidence="4">cv. Jemalong A17</strain>
    </source>
</reference>
<proteinExistence type="predicted"/>
<reference evidence="3 5" key="2">
    <citation type="journal article" date="2014" name="BMC Genomics">
        <title>An improved genome release (version Mt4.0) for the model legume Medicago truncatula.</title>
        <authorList>
            <person name="Tang H."/>
            <person name="Krishnakumar V."/>
            <person name="Bidwell S."/>
            <person name="Rosen B."/>
            <person name="Chan A."/>
            <person name="Zhou S."/>
            <person name="Gentzbittel L."/>
            <person name="Childs K.L."/>
            <person name="Yandell M."/>
            <person name="Gundlach H."/>
            <person name="Mayer K.F."/>
            <person name="Schwartz D.C."/>
            <person name="Town C.D."/>
        </authorList>
    </citation>
    <scope>GENOME REANNOTATION</scope>
    <source>
        <strain evidence="4 5">cv. Jemalong A17</strain>
    </source>
</reference>
<keyword evidence="5" id="KW-1185">Reference proteome</keyword>
<reference evidence="3 5" key="1">
    <citation type="journal article" date="2011" name="Nature">
        <title>The Medicago genome provides insight into the evolution of rhizobial symbioses.</title>
        <authorList>
            <person name="Young N.D."/>
            <person name="Debelle F."/>
            <person name="Oldroyd G.E."/>
            <person name="Geurts R."/>
            <person name="Cannon S.B."/>
            <person name="Udvardi M.K."/>
            <person name="Benedito V.A."/>
            <person name="Mayer K.F."/>
            <person name="Gouzy J."/>
            <person name="Schoof H."/>
            <person name="Van de Peer Y."/>
            <person name="Proost S."/>
            <person name="Cook D.R."/>
            <person name="Meyers B.C."/>
            <person name="Spannagl M."/>
            <person name="Cheung F."/>
            <person name="De Mita S."/>
            <person name="Krishnakumar V."/>
            <person name="Gundlach H."/>
            <person name="Zhou S."/>
            <person name="Mudge J."/>
            <person name="Bharti A.K."/>
            <person name="Murray J.D."/>
            <person name="Naoumkina M.A."/>
            <person name="Rosen B."/>
            <person name="Silverstein K.A."/>
            <person name="Tang H."/>
            <person name="Rombauts S."/>
            <person name="Zhao P.X."/>
            <person name="Zhou P."/>
            <person name="Barbe V."/>
            <person name="Bardou P."/>
            <person name="Bechner M."/>
            <person name="Bellec A."/>
            <person name="Berger A."/>
            <person name="Berges H."/>
            <person name="Bidwell S."/>
            <person name="Bisseling T."/>
            <person name="Choisne N."/>
            <person name="Couloux A."/>
            <person name="Denny R."/>
            <person name="Deshpande S."/>
            <person name="Dai X."/>
            <person name="Doyle J.J."/>
            <person name="Dudez A.M."/>
            <person name="Farmer A.D."/>
            <person name="Fouteau S."/>
            <person name="Franken C."/>
            <person name="Gibelin C."/>
            <person name="Gish J."/>
            <person name="Goldstein S."/>
            <person name="Gonzalez A.J."/>
            <person name="Green P.J."/>
            <person name="Hallab A."/>
            <person name="Hartog M."/>
            <person name="Hua A."/>
            <person name="Humphray S.J."/>
            <person name="Jeong D.H."/>
            <person name="Jing Y."/>
            <person name="Jocker A."/>
            <person name="Kenton S.M."/>
            <person name="Kim D.J."/>
            <person name="Klee K."/>
            <person name="Lai H."/>
            <person name="Lang C."/>
            <person name="Lin S."/>
            <person name="Macmil S.L."/>
            <person name="Magdelenat G."/>
            <person name="Matthews L."/>
            <person name="McCorrison J."/>
            <person name="Monaghan E.L."/>
            <person name="Mun J.H."/>
            <person name="Najar F.Z."/>
            <person name="Nicholson C."/>
            <person name="Noirot C."/>
            <person name="O'Bleness M."/>
            <person name="Paule C.R."/>
            <person name="Poulain J."/>
            <person name="Prion F."/>
            <person name="Qin B."/>
            <person name="Qu C."/>
            <person name="Retzel E.F."/>
            <person name="Riddle C."/>
            <person name="Sallet E."/>
            <person name="Samain S."/>
            <person name="Samson N."/>
            <person name="Sanders I."/>
            <person name="Saurat O."/>
            <person name="Scarpelli C."/>
            <person name="Schiex T."/>
            <person name="Segurens B."/>
            <person name="Severin A.J."/>
            <person name="Sherrier D.J."/>
            <person name="Shi R."/>
            <person name="Sims S."/>
            <person name="Singer S.R."/>
            <person name="Sinharoy S."/>
            <person name="Sterck L."/>
            <person name="Viollet A."/>
            <person name="Wang B.B."/>
            <person name="Wang K."/>
            <person name="Wang M."/>
            <person name="Wang X."/>
            <person name="Warfsmann J."/>
            <person name="Weissenbach J."/>
            <person name="White D.D."/>
            <person name="White J.D."/>
            <person name="Wiley G.B."/>
            <person name="Wincker P."/>
            <person name="Xing Y."/>
            <person name="Yang L."/>
            <person name="Yao Z."/>
            <person name="Ying F."/>
            <person name="Zhai J."/>
            <person name="Zhou L."/>
            <person name="Zuber A."/>
            <person name="Denarie J."/>
            <person name="Dixon R.A."/>
            <person name="May G.D."/>
            <person name="Schwartz D.C."/>
            <person name="Rogers J."/>
            <person name="Quetier F."/>
            <person name="Town C.D."/>
            <person name="Roe B.A."/>
        </authorList>
    </citation>
    <scope>NUCLEOTIDE SEQUENCE [LARGE SCALE GENOMIC DNA]</scope>
    <source>
        <strain evidence="3">A17</strain>
        <strain evidence="4 5">cv. Jemalong A17</strain>
    </source>
</reference>
<protein>
    <submittedName>
        <fullName evidence="3">Transmembrane protein, putative</fullName>
    </submittedName>
</protein>
<evidence type="ECO:0000313" key="4">
    <source>
        <dbReference type="EnsemblPlants" id="AES59839"/>
    </source>
</evidence>
<dbReference type="PaxDb" id="3880-AES59839"/>
<evidence type="ECO:0000256" key="2">
    <source>
        <dbReference type="SAM" id="SignalP"/>
    </source>
</evidence>
<feature type="region of interest" description="Disordered" evidence="1">
    <location>
        <begin position="21"/>
        <end position="48"/>
    </location>
</feature>
<dbReference type="HOGENOM" id="CLU_1770791_0_0_1"/>
<evidence type="ECO:0000313" key="3">
    <source>
        <dbReference type="EMBL" id="AES59839.1"/>
    </source>
</evidence>
<dbReference type="EMBL" id="CM001217">
    <property type="protein sequence ID" value="AES59839.1"/>
    <property type="molecule type" value="Genomic_DNA"/>
</dbReference>
<accession>G7I8F8</accession>
<organism evidence="3 5">
    <name type="scientific">Medicago truncatula</name>
    <name type="common">Barrel medic</name>
    <name type="synonym">Medicago tribuloides</name>
    <dbReference type="NCBI Taxonomy" id="3880"/>
    <lineage>
        <taxon>Eukaryota</taxon>
        <taxon>Viridiplantae</taxon>
        <taxon>Streptophyta</taxon>
        <taxon>Embryophyta</taxon>
        <taxon>Tracheophyta</taxon>
        <taxon>Spermatophyta</taxon>
        <taxon>Magnoliopsida</taxon>
        <taxon>eudicotyledons</taxon>
        <taxon>Gunneridae</taxon>
        <taxon>Pentapetalae</taxon>
        <taxon>rosids</taxon>
        <taxon>fabids</taxon>
        <taxon>Fabales</taxon>
        <taxon>Fabaceae</taxon>
        <taxon>Papilionoideae</taxon>
        <taxon>50 kb inversion clade</taxon>
        <taxon>NPAAA clade</taxon>
        <taxon>Hologalegina</taxon>
        <taxon>IRL clade</taxon>
        <taxon>Trifolieae</taxon>
        <taxon>Medicago</taxon>
    </lineage>
</organism>
<dbReference type="AlphaFoldDB" id="G7I8F8"/>
<keyword evidence="3" id="KW-0812">Transmembrane</keyword>
<dbReference type="EnsemblPlants" id="AES59839">
    <property type="protein sequence ID" value="AES59839"/>
    <property type="gene ID" value="MTR_1g030380"/>
</dbReference>